<dbReference type="AlphaFoldDB" id="A0A8H2WU16"/>
<dbReference type="Gene3D" id="3.30.710.10">
    <property type="entry name" value="Potassium Channel Kv1.1, Chain A"/>
    <property type="match status" value="1"/>
</dbReference>
<feature type="domain" description="BTB" evidence="1">
    <location>
        <begin position="19"/>
        <end position="77"/>
    </location>
</feature>
<dbReference type="Pfam" id="PF00651">
    <property type="entry name" value="BTB"/>
    <property type="match status" value="1"/>
</dbReference>
<comment type="caution">
    <text evidence="2">The sequence shown here is derived from an EMBL/GenBank/DDBJ whole genome shotgun (WGS) entry which is preliminary data.</text>
</comment>
<gene>
    <name evidence="2" type="ORF">RDB_LOCUS39684</name>
</gene>
<evidence type="ECO:0000313" key="2">
    <source>
        <dbReference type="EMBL" id="CAE6406007.1"/>
    </source>
</evidence>
<dbReference type="InterPro" id="IPR000210">
    <property type="entry name" value="BTB/POZ_dom"/>
</dbReference>
<dbReference type="SMART" id="SM00225">
    <property type="entry name" value="BTB"/>
    <property type="match status" value="1"/>
</dbReference>
<accession>A0A8H2WU16</accession>
<evidence type="ECO:0000259" key="1">
    <source>
        <dbReference type="PROSITE" id="PS50097"/>
    </source>
</evidence>
<reference evidence="2" key="1">
    <citation type="submission" date="2021-01" db="EMBL/GenBank/DDBJ databases">
        <authorList>
            <person name="Kaushik A."/>
        </authorList>
    </citation>
    <scope>NUCLEOTIDE SEQUENCE</scope>
    <source>
        <strain evidence="2">AG2-2IIIB</strain>
    </source>
</reference>
<protein>
    <recommendedName>
        <fullName evidence="1">BTB domain-containing protein</fullName>
    </recommendedName>
</protein>
<name>A0A8H2WU16_9AGAM</name>
<dbReference type="EMBL" id="CAJMWT010001501">
    <property type="protein sequence ID" value="CAE6406007.1"/>
    <property type="molecule type" value="Genomic_DNA"/>
</dbReference>
<sequence>MTDPAPTLPSRQSRLQTKGDLVLKSVDGQEFRAHSLMLSLHSPVFADMFEIGSHASDEPIQLAETGDMVDLMLKFMYPRQSADVSSLEVLDKALHVAKKYELDDMYQRLRQQLLSDGSPASVYTDPRKALGIALAHGFKKEMHLAAGLAHQNYDFTSVDGLLKLAESAPEAIPWIVVIGIPSVKSKVISEVLFNYSEHPMLPPDLCKTCNAQRAHQNGRHSPPEWQARWSHAVSAELLKRPIEDCKTFFDLPFLCQVAFGSGGTPIWVGSGVCACLEKLAGAPVAYNDLDTGDRVFPREPDCFSHWSYKVYNHLCDRLKRIEDLDKLIVERDSAEGP</sequence>
<dbReference type="CDD" id="cd18186">
    <property type="entry name" value="BTB_POZ_ZBTB_KLHL-like"/>
    <property type="match status" value="1"/>
</dbReference>
<evidence type="ECO:0000313" key="3">
    <source>
        <dbReference type="Proteomes" id="UP000663843"/>
    </source>
</evidence>
<organism evidence="2 3">
    <name type="scientific">Rhizoctonia solani</name>
    <dbReference type="NCBI Taxonomy" id="456999"/>
    <lineage>
        <taxon>Eukaryota</taxon>
        <taxon>Fungi</taxon>
        <taxon>Dikarya</taxon>
        <taxon>Basidiomycota</taxon>
        <taxon>Agaricomycotina</taxon>
        <taxon>Agaricomycetes</taxon>
        <taxon>Cantharellales</taxon>
        <taxon>Ceratobasidiaceae</taxon>
        <taxon>Rhizoctonia</taxon>
    </lineage>
</organism>
<dbReference type="SUPFAM" id="SSF54695">
    <property type="entry name" value="POZ domain"/>
    <property type="match status" value="1"/>
</dbReference>
<dbReference type="PROSITE" id="PS50097">
    <property type="entry name" value="BTB"/>
    <property type="match status" value="1"/>
</dbReference>
<proteinExistence type="predicted"/>
<dbReference type="InterPro" id="IPR011333">
    <property type="entry name" value="SKP1/BTB/POZ_sf"/>
</dbReference>
<dbReference type="Proteomes" id="UP000663843">
    <property type="component" value="Unassembled WGS sequence"/>
</dbReference>